<proteinExistence type="predicted"/>
<protein>
    <submittedName>
        <fullName evidence="1">Uncharacterized protein</fullName>
    </submittedName>
</protein>
<name>A0A5E7L802_PSEFL</name>
<sequence>MKRLFSEAINCLYSGVTITGGMVVGGSSLGGGLVPGGSCSGTGCGSLGGITGLSMFGSGVSAGNGLFIVLPPVAHGVSRA</sequence>
<reference evidence="1 2" key="1">
    <citation type="submission" date="2019-09" db="EMBL/GenBank/DDBJ databases">
        <authorList>
            <person name="Chandra G."/>
            <person name="Truman W A."/>
        </authorList>
    </citation>
    <scope>NUCLEOTIDE SEQUENCE [LARGE SCALE GENOMIC DNA]</scope>
    <source>
        <strain evidence="1">PS854</strain>
    </source>
</reference>
<evidence type="ECO:0000313" key="2">
    <source>
        <dbReference type="Proteomes" id="UP000327111"/>
    </source>
</evidence>
<gene>
    <name evidence="1" type="ORF">PS854_03144</name>
</gene>
<dbReference type="Proteomes" id="UP000327111">
    <property type="component" value="Unassembled WGS sequence"/>
</dbReference>
<evidence type="ECO:0000313" key="1">
    <source>
        <dbReference type="EMBL" id="VVP07957.1"/>
    </source>
</evidence>
<organism evidence="1 2">
    <name type="scientific">Pseudomonas fluorescens</name>
    <dbReference type="NCBI Taxonomy" id="294"/>
    <lineage>
        <taxon>Bacteria</taxon>
        <taxon>Pseudomonadati</taxon>
        <taxon>Pseudomonadota</taxon>
        <taxon>Gammaproteobacteria</taxon>
        <taxon>Pseudomonadales</taxon>
        <taxon>Pseudomonadaceae</taxon>
        <taxon>Pseudomonas</taxon>
    </lineage>
</organism>
<accession>A0A5E7L802</accession>
<dbReference type="EMBL" id="CABVIF010000006">
    <property type="protein sequence ID" value="VVP07957.1"/>
    <property type="molecule type" value="Genomic_DNA"/>
</dbReference>
<dbReference type="AlphaFoldDB" id="A0A5E7L802"/>